<keyword evidence="7" id="KW-0862">Zinc</keyword>
<evidence type="ECO:0000313" key="8">
    <source>
        <dbReference type="EMBL" id="KAK7206923.1"/>
    </source>
</evidence>
<comment type="caution">
    <text evidence="8">The sequence shown here is derived from an EMBL/GenBank/DDBJ whole genome shotgun (WGS) entry which is preliminary data.</text>
</comment>
<comment type="function">
    <text evidence="7">Lyase that catalyzes the C1-decarboxylation of 4-hydroxy-3-methoxy-5-(all-trans-polyprenyl)benzoic acid into 2-methoxy-6-(all-trans-polyprenyl)phenol during ubiquinone biosynthesis.</text>
</comment>
<dbReference type="InterPro" id="IPR007715">
    <property type="entry name" value="Coq4"/>
</dbReference>
<sequence>MRPLLNNTRAIRHIRSYTYKTEPSKYPGHVPTNCLQKLFLAAGSGIYSFFNPRRGDLIATLGEATALPPLMYRLRDVMLSDPTGRRILRERPRITSKTLDIAALRKYPANTVGKVYSEWLDLEGVSPDTRAPVRYIDDAECAYVMQRYRECHDFYHAITGLPIIIEGEIALKMFEFANTLIPMTGIGAVLAPLRLKPKQRERLRTIYFPWAIKNGATAKPLINVYWEEVLDRDVQELRDELGIEKPPDLRQLRKLKISHL</sequence>
<keyword evidence="8" id="KW-0830">Ubiquinone</keyword>
<gene>
    <name evidence="7" type="primary">COQ4</name>
    <name evidence="8" type="ORF">BZA70DRAFT_309716</name>
</gene>
<evidence type="ECO:0000256" key="2">
    <source>
        <dbReference type="ARBA" id="ARBA00022792"/>
    </source>
</evidence>
<keyword evidence="5 7" id="KW-0456">Lyase</keyword>
<feature type="binding site" evidence="7">
    <location>
        <position position="156"/>
    </location>
    <ligand>
        <name>Zn(2+)</name>
        <dbReference type="ChEBI" id="CHEBI:29105"/>
    </ligand>
</feature>
<reference evidence="8 9" key="1">
    <citation type="submission" date="2024-03" db="EMBL/GenBank/DDBJ databases">
        <title>Genome-scale model development and genomic sequencing of the oleaginous clade Lipomyces.</title>
        <authorList>
            <consortium name="Lawrence Berkeley National Laboratory"/>
            <person name="Czajka J.J."/>
            <person name="Han Y."/>
            <person name="Kim J."/>
            <person name="Mondo S.J."/>
            <person name="Hofstad B.A."/>
            <person name="Robles A."/>
            <person name="Haridas S."/>
            <person name="Riley R."/>
            <person name="LaButti K."/>
            <person name="Pangilinan J."/>
            <person name="Andreopoulos W."/>
            <person name="Lipzen A."/>
            <person name="Yan J."/>
            <person name="Wang M."/>
            <person name="Ng V."/>
            <person name="Grigoriev I.V."/>
            <person name="Spatafora J.W."/>
            <person name="Magnuson J.K."/>
            <person name="Baker S.E."/>
            <person name="Pomraning K.R."/>
        </authorList>
    </citation>
    <scope>NUCLEOTIDE SEQUENCE [LARGE SCALE GENOMIC DNA]</scope>
    <source>
        <strain evidence="8 9">Phaff 52-87</strain>
    </source>
</reference>
<evidence type="ECO:0000256" key="4">
    <source>
        <dbReference type="ARBA" id="ARBA00023136"/>
    </source>
</evidence>
<dbReference type="PANTHER" id="PTHR12922:SF7">
    <property type="entry name" value="UBIQUINONE BIOSYNTHESIS PROTEIN COQ4 HOMOLOG, MITOCHONDRIAL"/>
    <property type="match status" value="1"/>
</dbReference>
<comment type="subunit">
    <text evidence="7">Component of a multi-subunit COQ enzyme complex, composed of at least COQ3, COQ4, COQ5, COQ6, COQ7 and COQ9.</text>
</comment>
<feature type="binding site" evidence="7">
    <location>
        <position position="153"/>
    </location>
    <ligand>
        <name>Zn(2+)</name>
        <dbReference type="ChEBI" id="CHEBI:29105"/>
    </ligand>
</feature>
<dbReference type="Pfam" id="PF05019">
    <property type="entry name" value="Coq4"/>
    <property type="match status" value="1"/>
</dbReference>
<keyword evidence="3 7" id="KW-0496">Mitochondrion</keyword>
<dbReference type="GeneID" id="90040404"/>
<dbReference type="HAMAP" id="MF_03111">
    <property type="entry name" value="Coq4"/>
    <property type="match status" value="1"/>
</dbReference>
<dbReference type="EMBL" id="JBBJBU010000002">
    <property type="protein sequence ID" value="KAK7206923.1"/>
    <property type="molecule type" value="Genomic_DNA"/>
</dbReference>
<feature type="binding site" evidence="7">
    <location>
        <position position="168"/>
    </location>
    <ligand>
        <name>Zn(2+)</name>
        <dbReference type="ChEBI" id="CHEBI:29105"/>
    </ligand>
</feature>
<evidence type="ECO:0000256" key="1">
    <source>
        <dbReference type="ARBA" id="ARBA00022688"/>
    </source>
</evidence>
<keyword evidence="1 7" id="KW-0831">Ubiquinone biosynthesis</keyword>
<comment type="pathway">
    <text evidence="7">Cofactor biosynthesis; ubiquinone biosynthesis.</text>
</comment>
<name>A0ABR1FCN7_9ASCO</name>
<comment type="subcellular location">
    <subcellularLocation>
        <location evidence="7">Mitochondrion inner membrane</location>
        <topology evidence="7">Peripheral membrane protein</topology>
        <orientation evidence="7">Matrix side</orientation>
    </subcellularLocation>
</comment>
<protein>
    <recommendedName>
        <fullName evidence="6">4-hydroxy-3-methoxy-5-polyprenylbenzoate decarboxylase</fullName>
    </recommendedName>
</protein>
<comment type="similarity">
    <text evidence="7">Belongs to the COQ4 family.</text>
</comment>
<proteinExistence type="inferred from homology"/>
<keyword evidence="9" id="KW-1185">Reference proteome</keyword>
<evidence type="ECO:0000256" key="3">
    <source>
        <dbReference type="ARBA" id="ARBA00023128"/>
    </source>
</evidence>
<evidence type="ECO:0000256" key="5">
    <source>
        <dbReference type="ARBA" id="ARBA00023239"/>
    </source>
</evidence>
<comment type="cofactor">
    <cofactor evidence="7">
        <name>Zn(2+)</name>
        <dbReference type="ChEBI" id="CHEBI:29105"/>
    </cofactor>
</comment>
<keyword evidence="2 7" id="KW-0999">Mitochondrion inner membrane</keyword>
<dbReference type="RefSeq" id="XP_064769956.1">
    <property type="nucleotide sequence ID" value="XM_064914892.1"/>
</dbReference>
<keyword evidence="7" id="KW-0479">Metal-binding</keyword>
<keyword evidence="4 7" id="KW-0472">Membrane</keyword>
<dbReference type="InterPro" id="IPR027540">
    <property type="entry name" value="Coq4_euk"/>
</dbReference>
<dbReference type="PANTHER" id="PTHR12922">
    <property type="entry name" value="UBIQUINONE BIOSYNTHESIS PROTEIN"/>
    <property type="match status" value="1"/>
</dbReference>
<evidence type="ECO:0000256" key="7">
    <source>
        <dbReference type="HAMAP-Rule" id="MF_03111"/>
    </source>
</evidence>
<evidence type="ECO:0000313" key="9">
    <source>
        <dbReference type="Proteomes" id="UP001498771"/>
    </source>
</evidence>
<dbReference type="Proteomes" id="UP001498771">
    <property type="component" value="Unassembled WGS sequence"/>
</dbReference>
<accession>A0ABR1FCN7</accession>
<feature type="binding site" evidence="7">
    <location>
        <position position="152"/>
    </location>
    <ligand>
        <name>Zn(2+)</name>
        <dbReference type="ChEBI" id="CHEBI:29105"/>
    </ligand>
</feature>
<evidence type="ECO:0000256" key="6">
    <source>
        <dbReference type="ARBA" id="ARBA00081568"/>
    </source>
</evidence>
<comment type="catalytic activity">
    <reaction evidence="7">
        <text>a 4-hydroxy-3-methoxy-5-(all-trans-polyprenyl)benzoate + H(+) = a 2-methoxy-6-(all-trans-polyprenyl)phenol + CO2</text>
        <dbReference type="Rhea" id="RHEA:81179"/>
        <dbReference type="Rhea" id="RHEA-COMP:9551"/>
        <dbReference type="Rhea" id="RHEA-COMP:10931"/>
        <dbReference type="ChEBI" id="CHEBI:15378"/>
        <dbReference type="ChEBI" id="CHEBI:16526"/>
        <dbReference type="ChEBI" id="CHEBI:62731"/>
        <dbReference type="ChEBI" id="CHEBI:84443"/>
        <dbReference type="EC" id="4.1.1.130"/>
    </reaction>
</comment>
<organism evidence="8 9">
    <name type="scientific">Myxozyma melibiosi</name>
    <dbReference type="NCBI Taxonomy" id="54550"/>
    <lineage>
        <taxon>Eukaryota</taxon>
        <taxon>Fungi</taxon>
        <taxon>Dikarya</taxon>
        <taxon>Ascomycota</taxon>
        <taxon>Saccharomycotina</taxon>
        <taxon>Lipomycetes</taxon>
        <taxon>Lipomycetales</taxon>
        <taxon>Lipomycetaceae</taxon>
        <taxon>Myxozyma</taxon>
    </lineage>
</organism>